<name>A0A975T171_9ACTN</name>
<evidence type="ECO:0000259" key="2">
    <source>
        <dbReference type="Pfam" id="PF00582"/>
    </source>
</evidence>
<feature type="domain" description="UspA" evidence="2">
    <location>
        <begin position="5"/>
        <end position="135"/>
    </location>
</feature>
<gene>
    <name evidence="3" type="ORF">KRR39_07930</name>
</gene>
<feature type="region of interest" description="Disordered" evidence="1">
    <location>
        <begin position="135"/>
        <end position="157"/>
    </location>
</feature>
<proteinExistence type="predicted"/>
<sequence length="157" mass="16278">MPHAPIVVGIESTDAAAEALRWAAWESQRTQAPLVVVHAYEPEPTEGAPRGLAATRESVARSWATHWVRDALSECAALPWRTHLVVAPDSPGDALLRLSRDAALLVLGNRAGQGSPPSPLAALCERSAGCPVVLVPLPDPPAGPASGDPSSHASARA</sequence>
<organism evidence="3 4">
    <name type="scientific">Nocardioides panacis</name>
    <dbReference type="NCBI Taxonomy" id="2849501"/>
    <lineage>
        <taxon>Bacteria</taxon>
        <taxon>Bacillati</taxon>
        <taxon>Actinomycetota</taxon>
        <taxon>Actinomycetes</taxon>
        <taxon>Propionibacteriales</taxon>
        <taxon>Nocardioidaceae</taxon>
        <taxon>Nocardioides</taxon>
    </lineage>
</organism>
<dbReference type="RefSeq" id="WP_216941502.1">
    <property type="nucleotide sequence ID" value="NZ_CP077062.1"/>
</dbReference>
<keyword evidence="4" id="KW-1185">Reference proteome</keyword>
<dbReference type="KEGG" id="nps:KRR39_07930"/>
<dbReference type="EMBL" id="CP077062">
    <property type="protein sequence ID" value="QWZ09656.1"/>
    <property type="molecule type" value="Genomic_DNA"/>
</dbReference>
<evidence type="ECO:0000313" key="4">
    <source>
        <dbReference type="Proteomes" id="UP000683575"/>
    </source>
</evidence>
<evidence type="ECO:0000256" key="1">
    <source>
        <dbReference type="SAM" id="MobiDB-lite"/>
    </source>
</evidence>
<reference evidence="3" key="1">
    <citation type="submission" date="2021-06" db="EMBL/GenBank/DDBJ databases">
        <title>Complete genome sequence of Nocardioides sp. G188.</title>
        <authorList>
            <person name="Im W.-T."/>
        </authorList>
    </citation>
    <scope>NUCLEOTIDE SEQUENCE</scope>
    <source>
        <strain evidence="3">G188</strain>
    </source>
</reference>
<dbReference type="Proteomes" id="UP000683575">
    <property type="component" value="Chromosome"/>
</dbReference>
<dbReference type="Pfam" id="PF00582">
    <property type="entry name" value="Usp"/>
    <property type="match status" value="1"/>
</dbReference>
<evidence type="ECO:0000313" key="3">
    <source>
        <dbReference type="EMBL" id="QWZ09656.1"/>
    </source>
</evidence>
<dbReference type="InterPro" id="IPR006016">
    <property type="entry name" value="UspA"/>
</dbReference>
<protein>
    <submittedName>
        <fullName evidence="3">Universal stress protein</fullName>
    </submittedName>
</protein>
<dbReference type="AlphaFoldDB" id="A0A975T171"/>
<accession>A0A975T171</accession>